<proteinExistence type="predicted"/>
<sequence>MIFSQASARAWSVPGQYFDNLGQASFIAAGLVAAALVSVAYMFVLPEAKLSELMGVGIDGVHGEDGAGLEPSEFLQYLVCCRVYSAGSSRVVHMTRYNDFGKY</sequence>
<evidence type="ECO:0000313" key="3">
    <source>
        <dbReference type="Proteomes" id="UP000293345"/>
    </source>
</evidence>
<protein>
    <submittedName>
        <fullName evidence="2">Uncharacterized protein</fullName>
    </submittedName>
</protein>
<keyword evidence="1" id="KW-0472">Membrane</keyword>
<keyword evidence="1" id="KW-1133">Transmembrane helix</keyword>
<name>A0A4Q2K3U7_9ACTN</name>
<dbReference type="AlphaFoldDB" id="A0A4Q2K3U7"/>
<dbReference type="Proteomes" id="UP000293345">
    <property type="component" value="Unassembled WGS sequence"/>
</dbReference>
<reference evidence="2 3" key="1">
    <citation type="submission" date="2019-01" db="EMBL/GenBank/DDBJ databases">
        <title>Senegalimassilia sp. nov. KGMB04484 isolated human feces.</title>
        <authorList>
            <person name="Han K.-I."/>
            <person name="Kim J.-S."/>
            <person name="Lee K.C."/>
            <person name="Suh M.K."/>
            <person name="Eom M.K."/>
            <person name="Lee J.H."/>
            <person name="Park S.-H."/>
            <person name="Kang S.W."/>
            <person name="Park J.-E."/>
            <person name="Oh B.S."/>
            <person name="Yu S.Y."/>
            <person name="Choi S.-H."/>
            <person name="Lee D.H."/>
            <person name="Yoon H."/>
            <person name="Kim B.-Y."/>
            <person name="Lee J.H."/>
            <person name="Lee J.-S."/>
        </authorList>
    </citation>
    <scope>NUCLEOTIDE SEQUENCE [LARGE SCALE GENOMIC DNA]</scope>
    <source>
        <strain evidence="2 3">KGMB04484</strain>
    </source>
</reference>
<organism evidence="2 3">
    <name type="scientific">Senegalimassilia faecalis</name>
    <dbReference type="NCBI Taxonomy" id="2509433"/>
    <lineage>
        <taxon>Bacteria</taxon>
        <taxon>Bacillati</taxon>
        <taxon>Actinomycetota</taxon>
        <taxon>Coriobacteriia</taxon>
        <taxon>Coriobacteriales</taxon>
        <taxon>Coriobacteriaceae</taxon>
        <taxon>Senegalimassilia</taxon>
    </lineage>
</organism>
<accession>A0A4Q2K3U7</accession>
<keyword evidence="3" id="KW-1185">Reference proteome</keyword>
<evidence type="ECO:0000256" key="1">
    <source>
        <dbReference type="SAM" id="Phobius"/>
    </source>
</evidence>
<evidence type="ECO:0000313" key="2">
    <source>
        <dbReference type="EMBL" id="RXZ54771.1"/>
    </source>
</evidence>
<dbReference type="EMBL" id="SDPW01000001">
    <property type="protein sequence ID" value="RXZ54771.1"/>
    <property type="molecule type" value="Genomic_DNA"/>
</dbReference>
<comment type="caution">
    <text evidence="2">The sequence shown here is derived from an EMBL/GenBank/DDBJ whole genome shotgun (WGS) entry which is preliminary data.</text>
</comment>
<gene>
    <name evidence="2" type="ORF">ET524_09970</name>
</gene>
<dbReference type="RefSeq" id="WP_129425474.1">
    <property type="nucleotide sequence ID" value="NZ_SDPW01000001.1"/>
</dbReference>
<feature type="transmembrane region" description="Helical" evidence="1">
    <location>
        <begin position="24"/>
        <end position="44"/>
    </location>
</feature>
<keyword evidence="1" id="KW-0812">Transmembrane</keyword>